<organism evidence="1 2">
    <name type="scientific">Miscanthus lutarioriparius</name>
    <dbReference type="NCBI Taxonomy" id="422564"/>
    <lineage>
        <taxon>Eukaryota</taxon>
        <taxon>Viridiplantae</taxon>
        <taxon>Streptophyta</taxon>
        <taxon>Embryophyta</taxon>
        <taxon>Tracheophyta</taxon>
        <taxon>Spermatophyta</taxon>
        <taxon>Magnoliopsida</taxon>
        <taxon>Liliopsida</taxon>
        <taxon>Poales</taxon>
        <taxon>Poaceae</taxon>
        <taxon>PACMAD clade</taxon>
        <taxon>Panicoideae</taxon>
        <taxon>Andropogonodae</taxon>
        <taxon>Andropogoneae</taxon>
        <taxon>Saccharinae</taxon>
        <taxon>Miscanthus</taxon>
    </lineage>
</organism>
<evidence type="ECO:0000313" key="1">
    <source>
        <dbReference type="EMBL" id="CAD6256979.1"/>
    </source>
</evidence>
<protein>
    <submittedName>
        <fullName evidence="1">Uncharacterized protein</fullName>
    </submittedName>
</protein>
<reference evidence="1" key="1">
    <citation type="submission" date="2020-10" db="EMBL/GenBank/DDBJ databases">
        <authorList>
            <person name="Han B."/>
            <person name="Lu T."/>
            <person name="Zhao Q."/>
            <person name="Huang X."/>
            <person name="Zhao Y."/>
        </authorList>
    </citation>
    <scope>NUCLEOTIDE SEQUENCE</scope>
</reference>
<gene>
    <name evidence="1" type="ORF">NCGR_LOCUS40471</name>
</gene>
<name>A0A811Q8K1_9POAL</name>
<comment type="caution">
    <text evidence="1">The sequence shown here is derived from an EMBL/GenBank/DDBJ whole genome shotgun (WGS) entry which is preliminary data.</text>
</comment>
<evidence type="ECO:0000313" key="2">
    <source>
        <dbReference type="Proteomes" id="UP000604825"/>
    </source>
</evidence>
<dbReference type="Proteomes" id="UP000604825">
    <property type="component" value="Unassembled WGS sequence"/>
</dbReference>
<dbReference type="OrthoDB" id="674561at2759"/>
<dbReference type="EMBL" id="CAJGYO010000010">
    <property type="protein sequence ID" value="CAD6256979.1"/>
    <property type="molecule type" value="Genomic_DNA"/>
</dbReference>
<dbReference type="PANTHER" id="PTHR33207">
    <property type="entry name" value="F-BOX DOMAIN CONTAINING PROTEIN-RELATED"/>
    <property type="match status" value="1"/>
</dbReference>
<dbReference type="AlphaFoldDB" id="A0A811Q8K1"/>
<accession>A0A811Q8K1</accession>
<proteinExistence type="predicted"/>
<keyword evidence="2" id="KW-1185">Reference proteome</keyword>
<sequence length="410" mass="45026">MASTTQPAPKAIAWYYHTVDPNYGSPQEGSNHVFVPSQSTTSGNNQFPLDFLPGGTDGGWEIADSRGSLLLLLYRGVKFPNIFNAKAAAKPGLVVCEPMTRQYKEVPCRPEDLKGRHRCLGLFLLDGDKTRRFFVGGGGGINLSNFKIMAALLRPHSYSSSRGVPVACMFSTESKVKAAWSSSVFSVFSVGSEVTKGAWRSSVFSVGSDWHVVKRAWGNEEIHVPSTVESFYFAGRACGSLYWGIEGTGAAALVLDEATAGFSMVTLPEATLGSHGRCSFRVIGGGQEDGVLRVVRVIDNDLKVFARIHGSDDKWVVERLVRLREATRGLPGREDGYFQEEAVIVDAHHTHVLLTPRENTWLFSVVLQTMEVDRGHDRNKYAGPAYPWELPPPVQKLRSPISRLFSCIES</sequence>